<dbReference type="Proteomes" id="UP000094112">
    <property type="component" value="Unassembled WGS sequence"/>
</dbReference>
<evidence type="ECO:0000313" key="3">
    <source>
        <dbReference type="Proteomes" id="UP000094112"/>
    </source>
</evidence>
<dbReference type="Gene3D" id="1.10.510.10">
    <property type="entry name" value="Transferase(Phosphotransferase) domain 1"/>
    <property type="match status" value="1"/>
</dbReference>
<keyword evidence="3" id="KW-1185">Reference proteome</keyword>
<dbReference type="AlphaFoldDB" id="A0A1E3NZZ6"/>
<dbReference type="OrthoDB" id="4177680at2759"/>
<feature type="region of interest" description="Disordered" evidence="1">
    <location>
        <begin position="1"/>
        <end position="20"/>
    </location>
</feature>
<reference evidence="2 3" key="1">
    <citation type="journal article" date="2016" name="Proc. Natl. Acad. Sci. U.S.A.">
        <title>Comparative genomics of biotechnologically important yeasts.</title>
        <authorList>
            <person name="Riley R."/>
            <person name="Haridas S."/>
            <person name="Wolfe K.H."/>
            <person name="Lopes M.R."/>
            <person name="Hittinger C.T."/>
            <person name="Goeker M."/>
            <person name="Salamov A.A."/>
            <person name="Wisecaver J.H."/>
            <person name="Long T.M."/>
            <person name="Calvey C.H."/>
            <person name="Aerts A.L."/>
            <person name="Barry K.W."/>
            <person name="Choi C."/>
            <person name="Clum A."/>
            <person name="Coughlan A.Y."/>
            <person name="Deshpande S."/>
            <person name="Douglass A.P."/>
            <person name="Hanson S.J."/>
            <person name="Klenk H.-P."/>
            <person name="LaButti K.M."/>
            <person name="Lapidus A."/>
            <person name="Lindquist E.A."/>
            <person name="Lipzen A.M."/>
            <person name="Meier-Kolthoff J.P."/>
            <person name="Ohm R.A."/>
            <person name="Otillar R.P."/>
            <person name="Pangilinan J.L."/>
            <person name="Peng Y."/>
            <person name="Rokas A."/>
            <person name="Rosa C.A."/>
            <person name="Scheuner C."/>
            <person name="Sibirny A.A."/>
            <person name="Slot J.C."/>
            <person name="Stielow J.B."/>
            <person name="Sun H."/>
            <person name="Kurtzman C.P."/>
            <person name="Blackwell M."/>
            <person name="Grigoriev I.V."/>
            <person name="Jeffries T.W."/>
        </authorList>
    </citation>
    <scope>NUCLEOTIDE SEQUENCE [LARGE SCALE GENOMIC DNA]</scope>
    <source>
        <strain evidence="3">ATCC 58044 / CBS 1984 / NCYC 433 / NRRL Y-366-8</strain>
    </source>
</reference>
<evidence type="ECO:0000256" key="1">
    <source>
        <dbReference type="SAM" id="MobiDB-lite"/>
    </source>
</evidence>
<evidence type="ECO:0000313" key="2">
    <source>
        <dbReference type="EMBL" id="ODQ58262.1"/>
    </source>
</evidence>
<sequence>MNTAEESQGQEDSDGSSYDIPVVPDGFKDYKVIQDKDKIPAQVILLKRSTFEQIFMQNPQNDGCNLQAEDYDIVLKMYSFCHLENVHFYKKYAYIEGRCTDSRFYNADDYIDHILEDKYQNEVEINKIISNHNKSVEAADSTGTKRKINSPQMIAYGPMVTGEYLSSFSGFFIAFEYIKSGGDLKARHLSQLQAQLEELHSCNIAHCSLSLRNIIVDINDEARIIDFNNSYTDEVSEDGRYPILLNHLMDGDYDQLVHIQERLVSDDNDDNNDDK</sequence>
<dbReference type="SUPFAM" id="SSF56112">
    <property type="entry name" value="Protein kinase-like (PK-like)"/>
    <property type="match status" value="1"/>
</dbReference>
<evidence type="ECO:0008006" key="4">
    <source>
        <dbReference type="Google" id="ProtNLM"/>
    </source>
</evidence>
<dbReference type="InterPro" id="IPR011009">
    <property type="entry name" value="Kinase-like_dom_sf"/>
</dbReference>
<proteinExistence type="predicted"/>
<dbReference type="GeneID" id="30200973"/>
<name>A0A1E3NZZ6_WICAA</name>
<accession>A0A1E3NZZ6</accession>
<protein>
    <recommendedName>
        <fullName evidence="4">Protein kinase domain-containing protein</fullName>
    </recommendedName>
</protein>
<dbReference type="EMBL" id="KV454212">
    <property type="protein sequence ID" value="ODQ58262.1"/>
    <property type="molecule type" value="Genomic_DNA"/>
</dbReference>
<dbReference type="RefSeq" id="XP_019037469.1">
    <property type="nucleotide sequence ID" value="XM_019183727.1"/>
</dbReference>
<gene>
    <name evidence="2" type="ORF">WICANDRAFT_64401</name>
</gene>
<organism evidence="2 3">
    <name type="scientific">Wickerhamomyces anomalus (strain ATCC 58044 / CBS 1984 / NCYC 433 / NRRL Y-366-8)</name>
    <name type="common">Yeast</name>
    <name type="synonym">Hansenula anomala</name>
    <dbReference type="NCBI Taxonomy" id="683960"/>
    <lineage>
        <taxon>Eukaryota</taxon>
        <taxon>Fungi</taxon>
        <taxon>Dikarya</taxon>
        <taxon>Ascomycota</taxon>
        <taxon>Saccharomycotina</taxon>
        <taxon>Saccharomycetes</taxon>
        <taxon>Phaffomycetales</taxon>
        <taxon>Wickerhamomycetaceae</taxon>
        <taxon>Wickerhamomyces</taxon>
    </lineage>
</organism>